<dbReference type="GO" id="GO:0015288">
    <property type="term" value="F:porin activity"/>
    <property type="evidence" value="ECO:0007669"/>
    <property type="project" value="TreeGrafter"/>
</dbReference>
<dbReference type="InterPro" id="IPR010130">
    <property type="entry name" value="T1SS_OMP_TolC"/>
</dbReference>
<feature type="coiled-coil region" evidence="8">
    <location>
        <begin position="213"/>
        <end position="272"/>
    </location>
</feature>
<feature type="chain" id="PRO_5033023619" evidence="9">
    <location>
        <begin position="34"/>
        <end position="515"/>
    </location>
</feature>
<dbReference type="Pfam" id="PF02321">
    <property type="entry name" value="OEP"/>
    <property type="match status" value="2"/>
</dbReference>
<dbReference type="GO" id="GO:1990281">
    <property type="term" value="C:efflux pump complex"/>
    <property type="evidence" value="ECO:0007669"/>
    <property type="project" value="TreeGrafter"/>
</dbReference>
<keyword evidence="9" id="KW-0732">Signal</keyword>
<comment type="similarity">
    <text evidence="2">Belongs to the outer membrane factor (OMF) (TC 1.B.17) family.</text>
</comment>
<feature type="coiled-coil region" evidence="8">
    <location>
        <begin position="384"/>
        <end position="411"/>
    </location>
</feature>
<keyword evidence="6" id="KW-0472">Membrane</keyword>
<evidence type="ECO:0000256" key="1">
    <source>
        <dbReference type="ARBA" id="ARBA00004442"/>
    </source>
</evidence>
<keyword evidence="11" id="KW-1185">Reference proteome</keyword>
<sequence>MSFPVRFPPASNRLPRLAAALLLGGACAHAAWAQGDKQPEKPARPGWNLETLESLRGQGAAPAGASLALMSPSARAPALEGVVDLARAWRLALEHDPSYQAAISEQAAADTERAQGRAALLPQVQAGYSRSRISGTIEQPGFLGQRVSSDVRYDSSSAYVQLQQPLLNYSRYADYQRGQARAGQGLAAFAVKQQEAGLRLATAYLNVLLAGDRLALQRELEKSLDEQARAQESLYVQNEGTRTDAQETRARLARTRADVIAAQDQLRTVNRELQALLGAAPLQLAPAKPDFPLPPLVPADLGVWLERARANNAEVKSAREAVKVADTEVSRAASRYFPSMDLVASLSKAESENLSTLSQRTNTFLVGISVNIPIFTGGYNTANTARARADRSRLEQELRAATERAQAETTRQYSAVLSGEQRIRALEAAAESSRLSLEAARKGYEYGVASNVDVLKVQDKLFQALSDLSRARLEYILARLSLAAAVGDLQAGEFDAVSQVFFTAPDPARSLSTAG</sequence>
<keyword evidence="8" id="KW-0175">Coiled coil</keyword>
<name>A0A853FSW1_9BURK</name>
<protein>
    <submittedName>
        <fullName evidence="10">TolC family outer membrane protein</fullName>
    </submittedName>
</protein>
<evidence type="ECO:0000256" key="5">
    <source>
        <dbReference type="ARBA" id="ARBA00022692"/>
    </source>
</evidence>
<dbReference type="EMBL" id="JACCEM010000001">
    <property type="protein sequence ID" value="NYT47758.1"/>
    <property type="molecule type" value="Genomic_DNA"/>
</dbReference>
<reference evidence="10 11" key="1">
    <citation type="submission" date="2020-07" db="EMBL/GenBank/DDBJ databases">
        <title>Taxonomic revisions and descriptions of new bacterial species based on genomic comparisons in the high-G+C-content subgroup of the family Alcaligenaceae.</title>
        <authorList>
            <person name="Szabo A."/>
            <person name="Felfoldi T."/>
        </authorList>
    </citation>
    <scope>NUCLEOTIDE SEQUENCE [LARGE SCALE GENOMIC DNA]</scope>
    <source>
        <strain evidence="10 11">LMG 24012</strain>
    </source>
</reference>
<dbReference type="PANTHER" id="PTHR30026">
    <property type="entry name" value="OUTER MEMBRANE PROTEIN TOLC"/>
    <property type="match status" value="1"/>
</dbReference>
<dbReference type="SUPFAM" id="SSF56954">
    <property type="entry name" value="Outer membrane efflux proteins (OEP)"/>
    <property type="match status" value="1"/>
</dbReference>
<dbReference type="InterPro" id="IPR003423">
    <property type="entry name" value="OMP_efflux"/>
</dbReference>
<evidence type="ECO:0000256" key="3">
    <source>
        <dbReference type="ARBA" id="ARBA00022448"/>
    </source>
</evidence>
<dbReference type="Proteomes" id="UP000559809">
    <property type="component" value="Unassembled WGS sequence"/>
</dbReference>
<comment type="subcellular location">
    <subcellularLocation>
        <location evidence="1">Cell outer membrane</location>
    </subcellularLocation>
</comment>
<evidence type="ECO:0000256" key="9">
    <source>
        <dbReference type="SAM" id="SignalP"/>
    </source>
</evidence>
<keyword evidence="5" id="KW-0812">Transmembrane</keyword>
<evidence type="ECO:0000256" key="8">
    <source>
        <dbReference type="SAM" id="Coils"/>
    </source>
</evidence>
<evidence type="ECO:0000313" key="11">
    <source>
        <dbReference type="Proteomes" id="UP000559809"/>
    </source>
</evidence>
<evidence type="ECO:0000256" key="6">
    <source>
        <dbReference type="ARBA" id="ARBA00023136"/>
    </source>
</evidence>
<comment type="caution">
    <text evidence="10">The sequence shown here is derived from an EMBL/GenBank/DDBJ whole genome shotgun (WGS) entry which is preliminary data.</text>
</comment>
<dbReference type="RefSeq" id="WP_180152789.1">
    <property type="nucleotide sequence ID" value="NZ_JACCEM010000001.1"/>
</dbReference>
<dbReference type="GO" id="GO:0009279">
    <property type="term" value="C:cell outer membrane"/>
    <property type="evidence" value="ECO:0007669"/>
    <property type="project" value="UniProtKB-SubCell"/>
</dbReference>
<evidence type="ECO:0000256" key="4">
    <source>
        <dbReference type="ARBA" id="ARBA00022452"/>
    </source>
</evidence>
<dbReference type="PROSITE" id="PS51257">
    <property type="entry name" value="PROKAR_LIPOPROTEIN"/>
    <property type="match status" value="1"/>
</dbReference>
<proteinExistence type="inferred from homology"/>
<evidence type="ECO:0000256" key="2">
    <source>
        <dbReference type="ARBA" id="ARBA00007613"/>
    </source>
</evidence>
<evidence type="ECO:0000256" key="7">
    <source>
        <dbReference type="ARBA" id="ARBA00023237"/>
    </source>
</evidence>
<feature type="signal peptide" evidence="9">
    <location>
        <begin position="1"/>
        <end position="33"/>
    </location>
</feature>
<dbReference type="NCBIfam" id="TIGR01844">
    <property type="entry name" value="type_I_sec_TolC"/>
    <property type="match status" value="1"/>
</dbReference>
<gene>
    <name evidence="10" type="ORF">H0A72_00385</name>
</gene>
<dbReference type="InterPro" id="IPR051906">
    <property type="entry name" value="TolC-like"/>
</dbReference>
<keyword evidence="3" id="KW-0813">Transport</keyword>
<organism evidence="10 11">
    <name type="scientific">Parapusillimonas granuli</name>
    <dbReference type="NCBI Taxonomy" id="380911"/>
    <lineage>
        <taxon>Bacteria</taxon>
        <taxon>Pseudomonadati</taxon>
        <taxon>Pseudomonadota</taxon>
        <taxon>Betaproteobacteria</taxon>
        <taxon>Burkholderiales</taxon>
        <taxon>Alcaligenaceae</taxon>
        <taxon>Parapusillimonas</taxon>
    </lineage>
</organism>
<evidence type="ECO:0000313" key="10">
    <source>
        <dbReference type="EMBL" id="NYT47758.1"/>
    </source>
</evidence>
<dbReference type="AlphaFoldDB" id="A0A853FSW1"/>
<dbReference type="Gene3D" id="1.20.1600.10">
    <property type="entry name" value="Outer membrane efflux proteins (OEP)"/>
    <property type="match status" value="1"/>
</dbReference>
<dbReference type="GO" id="GO:0015562">
    <property type="term" value="F:efflux transmembrane transporter activity"/>
    <property type="evidence" value="ECO:0007669"/>
    <property type="project" value="InterPro"/>
</dbReference>
<accession>A0A853FSW1</accession>
<keyword evidence="7" id="KW-0998">Cell outer membrane</keyword>
<dbReference type="PANTHER" id="PTHR30026:SF20">
    <property type="entry name" value="OUTER MEMBRANE PROTEIN TOLC"/>
    <property type="match status" value="1"/>
</dbReference>
<keyword evidence="4" id="KW-1134">Transmembrane beta strand</keyword>